<dbReference type="SMART" id="SM00317">
    <property type="entry name" value="SET"/>
    <property type="match status" value="1"/>
</dbReference>
<keyword evidence="2" id="KW-1185">Reference proteome</keyword>
<gene>
    <name evidence="1" type="ORF">CSSPJE1EN1_LOCUS12925</name>
</gene>
<dbReference type="SUPFAM" id="SSF82199">
    <property type="entry name" value="SET domain"/>
    <property type="match status" value="1"/>
</dbReference>
<sequence length="528" mass="58915">MAMAIFAMATPALSLQPSLPLHNVMLHPCFSTPLRFKARSGTGIFCVLQQQQQRKEHHDRKRTGVDWGCDPLSLENGTLLKEWLSTEGLAKQKLELERVESGGRGLVAKQSLRQGERLLFVPSRLIITAQSEWGCKEAGELLKEAGVPEWPVLATYLISEASLGRSSHWFPYIATLPQSPTSILQWTEAEVGTWLSASPVRERALDCIRDVTETYKDLQATVFAKHPQVFPAKTYTLEAFKWAFGILFSRLVRMPSLGQLALVPWGDMLNHSPQAAAFLDSDQSNAKAVVFVTDKSYESGEQVFISYGKRSSGELLLAYGFIPPELNPHDFVELELALNEEDPLYDAKLAALREQGLSSPQRFPVRKDGLPEQLIAYACLVVSPATIPAHFSQMAEAATQAGAGLDIQSILSRDDETNAYELILAVCENSVADYSKFLESNEVQHVDVNQVGSIPRTSRHQMLKELAVALCQAERRILYRLQHILRTELRTLRSKSTGDSFIGTYGKKRSNGGLFGLFKWNVDFLEKY</sequence>
<evidence type="ECO:0000313" key="2">
    <source>
        <dbReference type="Proteomes" id="UP001497444"/>
    </source>
</evidence>
<dbReference type="InterPro" id="IPR001214">
    <property type="entry name" value="SET_dom"/>
</dbReference>
<dbReference type="Pfam" id="PF09273">
    <property type="entry name" value="Rubis-subs-bind"/>
    <property type="match status" value="1"/>
</dbReference>
<dbReference type="Gene3D" id="3.90.1410.10">
    <property type="entry name" value="set domain protein methyltransferase, domain 1"/>
    <property type="match status" value="1"/>
</dbReference>
<dbReference type="InterPro" id="IPR050600">
    <property type="entry name" value="SETD3_SETD6_MTase"/>
</dbReference>
<dbReference type="EMBL" id="OZ020114">
    <property type="protein sequence ID" value="CAK9267447.1"/>
    <property type="molecule type" value="Genomic_DNA"/>
</dbReference>
<dbReference type="Gene3D" id="3.90.1420.10">
    <property type="entry name" value="Rubisco LSMT, substrate-binding domain"/>
    <property type="match status" value="1"/>
</dbReference>
<dbReference type="Proteomes" id="UP001497444">
    <property type="component" value="Chromosome 19"/>
</dbReference>
<dbReference type="PANTHER" id="PTHR13271:SF123">
    <property type="entry name" value="RIBULOSE-1,5-BISPHOSPHATE CARBOXYLASE_OXYGENASE SMALL SUBUNIT N-METHYLTRANSFERASE I-RELATED"/>
    <property type="match status" value="1"/>
</dbReference>
<dbReference type="Pfam" id="PF00856">
    <property type="entry name" value="SET"/>
    <property type="match status" value="1"/>
</dbReference>
<evidence type="ECO:0000313" key="1">
    <source>
        <dbReference type="EMBL" id="CAK9267447.1"/>
    </source>
</evidence>
<accession>A0ABP0WPY5</accession>
<dbReference type="CDD" id="cd19179">
    <property type="entry name" value="SET_RBCMT"/>
    <property type="match status" value="1"/>
</dbReference>
<dbReference type="InterPro" id="IPR036464">
    <property type="entry name" value="Rubisco_LSMT_subst-bd_sf"/>
</dbReference>
<organism evidence="1 2">
    <name type="scientific">Sphagnum jensenii</name>
    <dbReference type="NCBI Taxonomy" id="128206"/>
    <lineage>
        <taxon>Eukaryota</taxon>
        <taxon>Viridiplantae</taxon>
        <taxon>Streptophyta</taxon>
        <taxon>Embryophyta</taxon>
        <taxon>Bryophyta</taxon>
        <taxon>Sphagnophytina</taxon>
        <taxon>Sphagnopsida</taxon>
        <taxon>Sphagnales</taxon>
        <taxon>Sphagnaceae</taxon>
        <taxon>Sphagnum</taxon>
    </lineage>
</organism>
<name>A0ABP0WPY5_9BRYO</name>
<dbReference type="SUPFAM" id="SSF81822">
    <property type="entry name" value="RuBisCo LSMT C-terminal, substrate-binding domain"/>
    <property type="match status" value="1"/>
</dbReference>
<protein>
    <submittedName>
        <fullName evidence="1">Uncharacterized protein</fullName>
    </submittedName>
</protein>
<dbReference type="PROSITE" id="PS50280">
    <property type="entry name" value="SET"/>
    <property type="match status" value="1"/>
</dbReference>
<dbReference type="PANTHER" id="PTHR13271">
    <property type="entry name" value="UNCHARACTERIZED PUTATIVE METHYLTRANSFERASE"/>
    <property type="match status" value="1"/>
</dbReference>
<proteinExistence type="predicted"/>
<dbReference type="InterPro" id="IPR015353">
    <property type="entry name" value="Rubisco_LSMT_subst-bd"/>
</dbReference>
<dbReference type="InterPro" id="IPR044431">
    <property type="entry name" value="SET_RBCMT"/>
</dbReference>
<dbReference type="InterPro" id="IPR046341">
    <property type="entry name" value="SET_dom_sf"/>
</dbReference>
<reference evidence="1" key="1">
    <citation type="submission" date="2024-02" db="EMBL/GenBank/DDBJ databases">
        <authorList>
            <consortium name="ELIXIR-Norway"/>
            <consortium name="Elixir Norway"/>
        </authorList>
    </citation>
    <scope>NUCLEOTIDE SEQUENCE</scope>
</reference>